<dbReference type="AlphaFoldDB" id="A0A540MIU7"/>
<protein>
    <submittedName>
        <fullName evidence="1">Uncharacterized protein</fullName>
    </submittedName>
</protein>
<proteinExistence type="predicted"/>
<gene>
    <name evidence="1" type="ORF">C1H46_015684</name>
</gene>
<accession>A0A540MIU7</accession>
<evidence type="ECO:0000313" key="2">
    <source>
        <dbReference type="Proteomes" id="UP000315295"/>
    </source>
</evidence>
<dbReference type="Proteomes" id="UP000315295">
    <property type="component" value="Unassembled WGS sequence"/>
</dbReference>
<name>A0A540MIU7_MALBA</name>
<comment type="caution">
    <text evidence="1">The sequence shown here is derived from an EMBL/GenBank/DDBJ whole genome shotgun (WGS) entry which is preliminary data.</text>
</comment>
<evidence type="ECO:0000313" key="1">
    <source>
        <dbReference type="EMBL" id="TQD98691.1"/>
    </source>
</evidence>
<organism evidence="1 2">
    <name type="scientific">Malus baccata</name>
    <name type="common">Siberian crab apple</name>
    <name type="synonym">Pyrus baccata</name>
    <dbReference type="NCBI Taxonomy" id="106549"/>
    <lineage>
        <taxon>Eukaryota</taxon>
        <taxon>Viridiplantae</taxon>
        <taxon>Streptophyta</taxon>
        <taxon>Embryophyta</taxon>
        <taxon>Tracheophyta</taxon>
        <taxon>Spermatophyta</taxon>
        <taxon>Magnoliopsida</taxon>
        <taxon>eudicotyledons</taxon>
        <taxon>Gunneridae</taxon>
        <taxon>Pentapetalae</taxon>
        <taxon>rosids</taxon>
        <taxon>fabids</taxon>
        <taxon>Rosales</taxon>
        <taxon>Rosaceae</taxon>
        <taxon>Amygdaloideae</taxon>
        <taxon>Maleae</taxon>
        <taxon>Malus</taxon>
    </lineage>
</organism>
<sequence length="57" mass="6531">MDFAPSLGDEVFTIDIPKEYNEATLEEQLFNQEMIAVTLYNPPDMETDATKRYLSQG</sequence>
<dbReference type="EMBL" id="VIEB01000249">
    <property type="protein sequence ID" value="TQD98691.1"/>
    <property type="molecule type" value="Genomic_DNA"/>
</dbReference>
<reference evidence="1 2" key="1">
    <citation type="journal article" date="2019" name="G3 (Bethesda)">
        <title>Sequencing of a Wild Apple (Malus baccata) Genome Unravels the Differences Between Cultivated and Wild Apple Species Regarding Disease Resistance and Cold Tolerance.</title>
        <authorList>
            <person name="Chen X."/>
        </authorList>
    </citation>
    <scope>NUCLEOTIDE SEQUENCE [LARGE SCALE GENOMIC DNA]</scope>
    <source>
        <strain evidence="2">cv. Shandingzi</strain>
        <tissue evidence="1">Leaves</tissue>
    </source>
</reference>
<keyword evidence="2" id="KW-1185">Reference proteome</keyword>